<dbReference type="AlphaFoldDB" id="A0A3B0RE72"/>
<name>A0A3B0RE72_9ZZZZ</name>
<keyword evidence="3 5" id="KW-1133">Transmembrane helix</keyword>
<reference evidence="7" key="1">
    <citation type="submission" date="2018-06" db="EMBL/GenBank/DDBJ databases">
        <authorList>
            <person name="Zhirakovskaya E."/>
        </authorList>
    </citation>
    <scope>NUCLEOTIDE SEQUENCE</scope>
</reference>
<protein>
    <recommendedName>
        <fullName evidence="6">HemY N-terminal domain-containing protein</fullName>
    </recommendedName>
</protein>
<dbReference type="SUPFAM" id="SSF48452">
    <property type="entry name" value="TPR-like"/>
    <property type="match status" value="2"/>
</dbReference>
<proteinExistence type="predicted"/>
<evidence type="ECO:0000259" key="6">
    <source>
        <dbReference type="Pfam" id="PF07219"/>
    </source>
</evidence>
<sequence length="421" mass="47388">MIRLAVYITLAILLAVGAVWFADHPGNMIITWQGWEIRLSVAVFGLLALLYSFFCWYLFRLYRWFRSENPLTSPRRQQTRRQKGLAELDMGWAALAIHDREAAIRHGKKALGLLPDNNGPRRLLVKVSDGKDRQKYLDQLSKDPGGHLLAMACKLDIALAENDAQASLALLKDMQEKRPNNPWISQQLFDIQTRLGQWTAAAQELTKRAKAIDKVTKKHLSAVLAYSQALEADLAGQKKLGREQAELALKNDPAFIPAALLLGRYHLAQGDKTKARKVIETTWKLAPHPELGRFFLKLEPLESAREKFRRIQKFTALNPDHFHSRHLLAQIALDTEHWAEAKKALDFLTGAGAATGETYQLLARLDILQKKDEKAAQAHLAQAAEAAPDPKWCCASCHTARENYLALCPTCHTFGQVNWQG</sequence>
<keyword evidence="4 5" id="KW-0472">Membrane</keyword>
<accession>A0A3B0RE72</accession>
<feature type="domain" description="HemY N-terminal" evidence="6">
    <location>
        <begin position="26"/>
        <end position="116"/>
    </location>
</feature>
<evidence type="ECO:0000313" key="7">
    <source>
        <dbReference type="EMBL" id="VAV90382.1"/>
    </source>
</evidence>
<dbReference type="SUPFAM" id="SSF48695">
    <property type="entry name" value="Multiheme cytochromes"/>
    <property type="match status" value="1"/>
</dbReference>
<evidence type="ECO:0000256" key="3">
    <source>
        <dbReference type="ARBA" id="ARBA00022989"/>
    </source>
</evidence>
<comment type="subcellular location">
    <subcellularLocation>
        <location evidence="1">Membrane</location>
    </subcellularLocation>
</comment>
<dbReference type="Pfam" id="PF07219">
    <property type="entry name" value="HemY_N"/>
    <property type="match status" value="1"/>
</dbReference>
<dbReference type="InterPro" id="IPR011990">
    <property type="entry name" value="TPR-like_helical_dom_sf"/>
</dbReference>
<dbReference type="GO" id="GO:0016020">
    <property type="term" value="C:membrane"/>
    <property type="evidence" value="ECO:0007669"/>
    <property type="project" value="UniProtKB-SubCell"/>
</dbReference>
<dbReference type="InterPro" id="IPR010817">
    <property type="entry name" value="HemY_N"/>
</dbReference>
<gene>
    <name evidence="7" type="ORF">MNBD_ALPHA02-844</name>
</gene>
<dbReference type="InterPro" id="IPR036280">
    <property type="entry name" value="Multihaem_cyt_sf"/>
</dbReference>
<dbReference type="Gene3D" id="1.25.40.10">
    <property type="entry name" value="Tetratricopeptide repeat domain"/>
    <property type="match status" value="2"/>
</dbReference>
<evidence type="ECO:0000256" key="5">
    <source>
        <dbReference type="SAM" id="Phobius"/>
    </source>
</evidence>
<organism evidence="7">
    <name type="scientific">hydrothermal vent metagenome</name>
    <dbReference type="NCBI Taxonomy" id="652676"/>
    <lineage>
        <taxon>unclassified sequences</taxon>
        <taxon>metagenomes</taxon>
        <taxon>ecological metagenomes</taxon>
    </lineage>
</organism>
<evidence type="ECO:0000256" key="1">
    <source>
        <dbReference type="ARBA" id="ARBA00004370"/>
    </source>
</evidence>
<feature type="transmembrane region" description="Helical" evidence="5">
    <location>
        <begin position="37"/>
        <end position="59"/>
    </location>
</feature>
<evidence type="ECO:0000256" key="4">
    <source>
        <dbReference type="ARBA" id="ARBA00023136"/>
    </source>
</evidence>
<keyword evidence="2 5" id="KW-0812">Transmembrane</keyword>
<dbReference type="EMBL" id="UOED01000057">
    <property type="protein sequence ID" value="VAV90382.1"/>
    <property type="molecule type" value="Genomic_DNA"/>
</dbReference>
<evidence type="ECO:0000256" key="2">
    <source>
        <dbReference type="ARBA" id="ARBA00022692"/>
    </source>
</evidence>